<reference evidence="4 5" key="1">
    <citation type="submission" date="2017-05" db="EMBL/GenBank/DDBJ databases">
        <authorList>
            <person name="Varghese N."/>
            <person name="Submissions S."/>
        </authorList>
    </citation>
    <scope>NUCLEOTIDE SEQUENCE [LARGE SCALE GENOMIC DNA]</scope>
    <source>
        <strain evidence="4 5">DSM 25457</strain>
    </source>
</reference>
<evidence type="ECO:0000256" key="1">
    <source>
        <dbReference type="SAM" id="MobiDB-lite"/>
    </source>
</evidence>
<evidence type="ECO:0000313" key="5">
    <source>
        <dbReference type="Proteomes" id="UP001158067"/>
    </source>
</evidence>
<feature type="signal peptide" evidence="2">
    <location>
        <begin position="1"/>
        <end position="26"/>
    </location>
</feature>
<evidence type="ECO:0000259" key="3">
    <source>
        <dbReference type="Pfam" id="PF06439"/>
    </source>
</evidence>
<feature type="domain" description="3-keto-alpha-glucoside-1,2-lyase/3-keto-2-hydroxy-glucal hydratase" evidence="3">
    <location>
        <begin position="64"/>
        <end position="270"/>
    </location>
</feature>
<dbReference type="Gene3D" id="2.60.120.560">
    <property type="entry name" value="Exo-inulinase, domain 1"/>
    <property type="match status" value="1"/>
</dbReference>
<feature type="region of interest" description="Disordered" evidence="1">
    <location>
        <begin position="187"/>
        <end position="210"/>
    </location>
</feature>
<dbReference type="Proteomes" id="UP001158067">
    <property type="component" value="Unassembled WGS sequence"/>
</dbReference>
<keyword evidence="2" id="KW-0732">Signal</keyword>
<dbReference type="InterPro" id="IPR010496">
    <property type="entry name" value="AL/BT2_dom"/>
</dbReference>
<sequence>MPHLFSQNTAVIASLILIGSAPATHAEAPPATQSQASQSVSESIVADSSAISKTSDHDFEQRCRPLFDGTILSRWEGGMYWFHTDGNAIVAGRLEKPIPQNQFLCTMETFINFDLRMDVRMRGTGRNAGVQFRSRRARSSDDGIPRNEVIGYQADMGQAGNESIWGALYDESRRRKMLAVPEPRFTVKWTPSSPEHPAETDPASASDSTPQSEWVSLRIVCVDDQIEIFMNGRRTVAYRETDPSIPREGVIGLQIHSGPPSEAWYRNIRILSL</sequence>
<dbReference type="Pfam" id="PF06439">
    <property type="entry name" value="3keto-disac_hyd"/>
    <property type="match status" value="1"/>
</dbReference>
<feature type="chain" id="PRO_5046720836" description="3-keto-alpha-glucoside-1,2-lyase/3-keto-2-hydroxy-glucal hydratase domain-containing protein" evidence="2">
    <location>
        <begin position="27"/>
        <end position="273"/>
    </location>
</feature>
<keyword evidence="5" id="KW-1185">Reference proteome</keyword>
<organism evidence="4 5">
    <name type="scientific">Neorhodopirellula lusitana</name>
    <dbReference type="NCBI Taxonomy" id="445327"/>
    <lineage>
        <taxon>Bacteria</taxon>
        <taxon>Pseudomonadati</taxon>
        <taxon>Planctomycetota</taxon>
        <taxon>Planctomycetia</taxon>
        <taxon>Pirellulales</taxon>
        <taxon>Pirellulaceae</taxon>
        <taxon>Neorhodopirellula</taxon>
    </lineage>
</organism>
<protein>
    <recommendedName>
        <fullName evidence="3">3-keto-alpha-glucoside-1,2-lyase/3-keto-2-hydroxy-glucal hydratase domain-containing protein</fullName>
    </recommendedName>
</protein>
<name>A0ABY1Q4N3_9BACT</name>
<dbReference type="EMBL" id="FXUG01000005">
    <property type="protein sequence ID" value="SMP56331.1"/>
    <property type="molecule type" value="Genomic_DNA"/>
</dbReference>
<gene>
    <name evidence="4" type="ORF">SAMN06265222_105130</name>
</gene>
<accession>A0ABY1Q4N3</accession>
<comment type="caution">
    <text evidence="4">The sequence shown here is derived from an EMBL/GenBank/DDBJ whole genome shotgun (WGS) entry which is preliminary data.</text>
</comment>
<evidence type="ECO:0000313" key="4">
    <source>
        <dbReference type="EMBL" id="SMP56331.1"/>
    </source>
</evidence>
<evidence type="ECO:0000256" key="2">
    <source>
        <dbReference type="SAM" id="SignalP"/>
    </source>
</evidence>
<proteinExistence type="predicted"/>